<reference evidence="2 3" key="1">
    <citation type="submission" date="2015-01" db="EMBL/GenBank/DDBJ databases">
        <title>The Genome Sequence of Exophiala oligosperma CBS72588.</title>
        <authorList>
            <consortium name="The Broad Institute Genomics Platform"/>
            <person name="Cuomo C."/>
            <person name="de Hoog S."/>
            <person name="Gorbushina A."/>
            <person name="Stielow B."/>
            <person name="Teixiera M."/>
            <person name="Abouelleil A."/>
            <person name="Chapman S.B."/>
            <person name="Priest M."/>
            <person name="Young S.K."/>
            <person name="Wortman J."/>
            <person name="Nusbaum C."/>
            <person name="Birren B."/>
        </authorList>
    </citation>
    <scope>NUCLEOTIDE SEQUENCE [LARGE SCALE GENOMIC DNA]</scope>
    <source>
        <strain evidence="2 3">CBS 72588</strain>
    </source>
</reference>
<sequence length="715" mass="80256">MSATATTTTTMTTATAAAGMAAATTSTSQTTEELTPSTLCMACQSIFRNDTMRSDSGEVAHHDLEALAARASKCHLCLTVFMSIDPEAYRNFRRGSSQESIGFAWISPIARDQARLKFRYVRPGGVDRESSNGSNASLSLRSTLVGGGDNPVDKGEAVLVVELILMNPKYAVEPGVRTIDARSISTASSESFDLARQWIQDCMFNHMRCSVSEINAAWKPTHLLDVTVRGAKGAPGVKLVDGMFLDPLSEYVTLSHCWGSSKPIRLHKGTLSALRQGVSVSSLPKTFAEAAVTTERLGFRYLWIDALCIMHDNEAAVLKDISQMHKVYSEASLNIAATSSRGDASGLIYTRNVTALHPCVVEVKGMGVDDGMYKILRSTLWHDLVDSSPLNKRAWAFQERCLAKRTLHFTRNELLWECQQMCCSEVFPKGLPANSGPPSSRENVEFFNKRIHHQRHGNWHHLVKMYSPKRMTYSTDKLLAIGGLAKQYMARNRLREEDYLAGMWKSHLPHALLWRVEHGRRPAKYRAPTWAWASIDGEVKYPEPAQNSRDTCVEVIDLDMRYKADNFGLVEGGRMKVRGFMARGLLRRTHDYWGQTPCVIQCTKAQVELESASFDDRLPKLSEASGMLTEMLEVYLLPVIDVVDRVEGLLLCATMKRGEFRRIGAFDVSRYDQINWDRFRSVMKGEAEMNNYEERLDHTNGYWFASDYTYTINVI</sequence>
<accession>A0A0D2BXR5</accession>
<feature type="domain" description="Heterokaryon incompatibility" evidence="1">
    <location>
        <begin position="251"/>
        <end position="399"/>
    </location>
</feature>
<evidence type="ECO:0000313" key="3">
    <source>
        <dbReference type="Proteomes" id="UP000053342"/>
    </source>
</evidence>
<dbReference type="Proteomes" id="UP000053342">
    <property type="component" value="Unassembled WGS sequence"/>
</dbReference>
<dbReference type="STRING" id="215243.A0A0D2BXR5"/>
<dbReference type="RefSeq" id="XP_016262523.1">
    <property type="nucleotide sequence ID" value="XM_016406919.1"/>
</dbReference>
<dbReference type="VEuPathDB" id="FungiDB:PV06_05869"/>
<organism evidence="2 3">
    <name type="scientific">Exophiala oligosperma</name>
    <dbReference type="NCBI Taxonomy" id="215243"/>
    <lineage>
        <taxon>Eukaryota</taxon>
        <taxon>Fungi</taxon>
        <taxon>Dikarya</taxon>
        <taxon>Ascomycota</taxon>
        <taxon>Pezizomycotina</taxon>
        <taxon>Eurotiomycetes</taxon>
        <taxon>Chaetothyriomycetidae</taxon>
        <taxon>Chaetothyriales</taxon>
        <taxon>Herpotrichiellaceae</taxon>
        <taxon>Exophiala</taxon>
    </lineage>
</organism>
<dbReference type="InterPro" id="IPR010730">
    <property type="entry name" value="HET"/>
</dbReference>
<dbReference type="Pfam" id="PF06985">
    <property type="entry name" value="HET"/>
    <property type="match status" value="1"/>
</dbReference>
<dbReference type="PANTHER" id="PTHR33112">
    <property type="entry name" value="DOMAIN PROTEIN, PUTATIVE-RELATED"/>
    <property type="match status" value="1"/>
</dbReference>
<name>A0A0D2BXR5_9EURO</name>
<dbReference type="OrthoDB" id="5125733at2759"/>
<dbReference type="GeneID" id="27357943"/>
<evidence type="ECO:0000313" key="2">
    <source>
        <dbReference type="EMBL" id="KIW42307.1"/>
    </source>
</evidence>
<dbReference type="AlphaFoldDB" id="A0A0D2BXR5"/>
<keyword evidence="3" id="KW-1185">Reference proteome</keyword>
<dbReference type="EMBL" id="KN847336">
    <property type="protein sequence ID" value="KIW42307.1"/>
    <property type="molecule type" value="Genomic_DNA"/>
</dbReference>
<gene>
    <name evidence="2" type="ORF">PV06_05869</name>
</gene>
<protein>
    <recommendedName>
        <fullName evidence="1">Heterokaryon incompatibility domain-containing protein</fullName>
    </recommendedName>
</protein>
<proteinExistence type="predicted"/>
<dbReference type="PANTHER" id="PTHR33112:SF16">
    <property type="entry name" value="HETEROKARYON INCOMPATIBILITY DOMAIN-CONTAINING PROTEIN"/>
    <property type="match status" value="1"/>
</dbReference>
<evidence type="ECO:0000259" key="1">
    <source>
        <dbReference type="Pfam" id="PF06985"/>
    </source>
</evidence>
<dbReference type="HOGENOM" id="CLU_002639_3_0_1"/>